<evidence type="ECO:0000313" key="1">
    <source>
        <dbReference type="EMBL" id="EHI73923.1"/>
    </source>
</evidence>
<dbReference type="EMBL" id="AEUV02000002">
    <property type="protein sequence ID" value="EHI73923.1"/>
    <property type="molecule type" value="Genomic_DNA"/>
</dbReference>
<comment type="caution">
    <text evidence="1">The sequence shown here is derived from an EMBL/GenBank/DDBJ whole genome shotgun (WGS) entry which is preliminary data.</text>
</comment>
<name>G5JT01_STRCG</name>
<accession>G5JT01</accession>
<sequence>MTSVYDSYIFLTKIPAKLMLSHLAGILFSNFRLIPIRRSISREAQAAFDNFITLASDLTGQDLLG</sequence>
<proteinExistence type="predicted"/>
<dbReference type="STRING" id="873449.STRCR_2271"/>
<organism evidence="1 2">
    <name type="scientific">Streptococcus criceti HS-6</name>
    <dbReference type="NCBI Taxonomy" id="873449"/>
    <lineage>
        <taxon>Bacteria</taxon>
        <taxon>Bacillati</taxon>
        <taxon>Bacillota</taxon>
        <taxon>Bacilli</taxon>
        <taxon>Lactobacillales</taxon>
        <taxon>Streptococcaceae</taxon>
        <taxon>Streptococcus</taxon>
    </lineage>
</organism>
<gene>
    <name evidence="1" type="ORF">STRCR_2271</name>
</gene>
<dbReference type="Proteomes" id="UP000004322">
    <property type="component" value="Unassembled WGS sequence"/>
</dbReference>
<protein>
    <submittedName>
        <fullName evidence="1">Uncharacterized protein</fullName>
    </submittedName>
</protein>
<dbReference type="AlphaFoldDB" id="G5JT01"/>
<evidence type="ECO:0000313" key="2">
    <source>
        <dbReference type="Proteomes" id="UP000004322"/>
    </source>
</evidence>
<reference evidence="1" key="1">
    <citation type="submission" date="2011-07" db="EMBL/GenBank/DDBJ databases">
        <authorList>
            <person name="Stanhope M.J."/>
            <person name="Durkin A.S."/>
            <person name="Hostetler J."/>
            <person name="Kim M."/>
            <person name="Radune D."/>
            <person name="Singh I."/>
            <person name="Town C.D."/>
        </authorList>
    </citation>
    <scope>NUCLEOTIDE SEQUENCE [LARGE SCALE GENOMIC DNA]</scope>
    <source>
        <strain evidence="1">HS-6</strain>
    </source>
</reference>
<keyword evidence="2" id="KW-1185">Reference proteome</keyword>